<dbReference type="InterPro" id="IPR038606">
    <property type="entry name" value="To_sf"/>
</dbReference>
<dbReference type="Gene3D" id="3.15.10.30">
    <property type="entry name" value="Haemolymph juvenile hormone binding protein"/>
    <property type="match status" value="3"/>
</dbReference>
<feature type="chain" id="PRO_5040491881" evidence="1">
    <location>
        <begin position="21"/>
        <end position="678"/>
    </location>
</feature>
<evidence type="ECO:0000256" key="1">
    <source>
        <dbReference type="SAM" id="SignalP"/>
    </source>
</evidence>
<dbReference type="OrthoDB" id="8185902at2759"/>
<reference evidence="3" key="1">
    <citation type="submission" date="2025-08" db="UniProtKB">
        <authorList>
            <consortium name="RefSeq"/>
        </authorList>
    </citation>
    <scope>IDENTIFICATION</scope>
    <source>
        <strain evidence="3">USDA-PBARC FA_bdor</strain>
        <tissue evidence="3">Whole organism</tissue>
    </source>
</reference>
<feature type="signal peptide" evidence="1">
    <location>
        <begin position="1"/>
        <end position="20"/>
    </location>
</feature>
<sequence>MARVFSVVFCIALIVAICSAQVPTYLKICGRRDPDLSNCVKTSVEGLRNKLRSGIRELQIPSMEPLEIDEDIIIANSQAFRAHTRNTKVFGVSDFNLTRVNVNLNTMSLEIDTAFDKLKFQSDYDITARILVPISAGGPIEIDAEDITAKLVLKFKYLQHKGKQHIFFTSTTCKLTIRDYESHFIPRAGQDQTFSEAINNVLNSSKSEIIASISTGLERGVAKKIIHVANLMTARFDFDELLPDPSYVKICGRKNPKLNECIKDAVESLRQKLREGMPEFGIQSTEPLEIPAGLNIAESDAFRATARNVKIYGISDFEIKKHNLNLEKKTLDIDLYFKKLRFEGDYNVSARIIVPINAIGPIEINAKDISAEASLTFDFKNRKDGPHMMFTSMKCKIIIGDYESRYIPTEGQDPTLAEAVNSVLNGSKKEIISSITSSVEKATSEKVLDTANKVTSYISVCGRKDANLNECVRKSVEALRGKIREGIPELDVPSVEPFFLPEGLPLADSPEIKAYARNVKLYGIPTFILDKLNVDLDKKQIDIQVHFEKLKLQGDYDVSAKIVVPVNAKGPVEIDTADVSGQAVLKYEIVNTKKGQRLFFNSMSLKLGIKDYISKFVASEGPDVTFSEAINAVLNTNRQEIIAGIQPSLEKSISAKILELANKICKNFTFDELFPDRE</sequence>
<protein>
    <submittedName>
        <fullName evidence="3">Uncharacterized protein</fullName>
    </submittedName>
</protein>
<dbReference type="PANTHER" id="PTHR11008">
    <property type="entry name" value="PROTEIN TAKEOUT-LIKE PROTEIN"/>
    <property type="match status" value="1"/>
</dbReference>
<evidence type="ECO:0000313" key="3">
    <source>
        <dbReference type="RefSeq" id="XP_011309526.1"/>
    </source>
</evidence>
<dbReference type="GO" id="GO:0005615">
    <property type="term" value="C:extracellular space"/>
    <property type="evidence" value="ECO:0007669"/>
    <property type="project" value="TreeGrafter"/>
</dbReference>
<dbReference type="Proteomes" id="UP000694866">
    <property type="component" value="Unplaced"/>
</dbReference>
<dbReference type="GeneID" id="105270351"/>
<keyword evidence="2" id="KW-1185">Reference proteome</keyword>
<keyword evidence="1" id="KW-0732">Signal</keyword>
<name>A0A9R1U728_9HYME</name>
<dbReference type="SMART" id="SM00700">
    <property type="entry name" value="JHBP"/>
    <property type="match status" value="3"/>
</dbReference>
<organism evidence="2 3">
    <name type="scientific">Fopius arisanus</name>
    <dbReference type="NCBI Taxonomy" id="64838"/>
    <lineage>
        <taxon>Eukaryota</taxon>
        <taxon>Metazoa</taxon>
        <taxon>Ecdysozoa</taxon>
        <taxon>Arthropoda</taxon>
        <taxon>Hexapoda</taxon>
        <taxon>Insecta</taxon>
        <taxon>Pterygota</taxon>
        <taxon>Neoptera</taxon>
        <taxon>Endopterygota</taxon>
        <taxon>Hymenoptera</taxon>
        <taxon>Apocrita</taxon>
        <taxon>Ichneumonoidea</taxon>
        <taxon>Braconidae</taxon>
        <taxon>Opiinae</taxon>
        <taxon>Fopius</taxon>
    </lineage>
</organism>
<accession>A0A9R1U728</accession>
<evidence type="ECO:0000313" key="2">
    <source>
        <dbReference type="Proteomes" id="UP000694866"/>
    </source>
</evidence>
<gene>
    <name evidence="3" type="primary">LOC105270351</name>
</gene>
<dbReference type="Pfam" id="PF06585">
    <property type="entry name" value="JHBP"/>
    <property type="match status" value="2"/>
</dbReference>
<dbReference type="RefSeq" id="XP_011309526.1">
    <property type="nucleotide sequence ID" value="XM_011311224.1"/>
</dbReference>
<proteinExistence type="predicted"/>
<dbReference type="AlphaFoldDB" id="A0A9R1U728"/>
<dbReference type="InterPro" id="IPR010562">
    <property type="entry name" value="Haemolymph_juvenile_hormone-bd"/>
</dbReference>
<dbReference type="PANTHER" id="PTHR11008:SF39">
    <property type="entry name" value="CIRCADIAN CLOCK-CONTROLLED PROTEIN-LIKE PROTEIN"/>
    <property type="match status" value="1"/>
</dbReference>
<dbReference type="KEGG" id="fas:105270351"/>